<protein>
    <submittedName>
        <fullName evidence="2">Uncharacterized protein</fullName>
    </submittedName>
</protein>
<gene>
    <name evidence="2" type="ORF">JKILLFL_G719</name>
</gene>
<sequence>MLHNLLAAHPELASTLSAPPVTETGTFAPAPAPGPTEAASSPASVATHSPATNAQQPQHAQQGSSNAGTWTPQATPGSAAWRKEMVERDFSTFPNPDKMYFTEEDAKKECPGFGKTFVTRDENGNVLTKQQTDAIERSVRFHCDLMLRVPEDEQDFKGDDYRKFSWWRENHITTLIKIANAIEL</sequence>
<accession>A0A9N8QP75</accession>
<organism evidence="2 3">
    <name type="scientific">Tilletia laevis</name>
    <dbReference type="NCBI Taxonomy" id="157183"/>
    <lineage>
        <taxon>Eukaryota</taxon>
        <taxon>Fungi</taxon>
        <taxon>Dikarya</taxon>
        <taxon>Basidiomycota</taxon>
        <taxon>Ustilaginomycotina</taxon>
        <taxon>Exobasidiomycetes</taxon>
        <taxon>Tilletiales</taxon>
        <taxon>Tilletiaceae</taxon>
        <taxon>Tilletia</taxon>
    </lineage>
</organism>
<dbReference type="Proteomes" id="UP000836404">
    <property type="component" value="Unassembled WGS sequence"/>
</dbReference>
<evidence type="ECO:0000313" key="2">
    <source>
        <dbReference type="EMBL" id="CAD6965391.1"/>
    </source>
</evidence>
<reference evidence="2 3" key="1">
    <citation type="submission" date="2020-10" db="EMBL/GenBank/DDBJ databases">
        <authorList>
            <person name="Sedaghatjoo S."/>
        </authorList>
    </citation>
    <scope>NUCLEOTIDE SEQUENCE [LARGE SCALE GENOMIC DNA]</scope>
    <source>
        <strain evidence="2 3">LLFL</strain>
    </source>
</reference>
<feature type="region of interest" description="Disordered" evidence="1">
    <location>
        <begin position="16"/>
        <end position="79"/>
    </location>
</feature>
<feature type="compositionally biased region" description="Polar residues" evidence="1">
    <location>
        <begin position="44"/>
        <end position="76"/>
    </location>
</feature>
<dbReference type="EMBL" id="CAJHJF010008052">
    <property type="protein sequence ID" value="CAD6965391.1"/>
    <property type="molecule type" value="Genomic_DNA"/>
</dbReference>
<proteinExistence type="predicted"/>
<name>A0A9N8QP75_9BASI</name>
<feature type="non-terminal residue" evidence="2">
    <location>
        <position position="184"/>
    </location>
</feature>
<feature type="compositionally biased region" description="Low complexity" evidence="1">
    <location>
        <begin position="22"/>
        <end position="43"/>
    </location>
</feature>
<keyword evidence="3" id="KW-1185">Reference proteome</keyword>
<dbReference type="AlphaFoldDB" id="A0A9N8QP75"/>
<evidence type="ECO:0000256" key="1">
    <source>
        <dbReference type="SAM" id="MobiDB-lite"/>
    </source>
</evidence>
<evidence type="ECO:0000313" key="3">
    <source>
        <dbReference type="Proteomes" id="UP000836404"/>
    </source>
</evidence>
<comment type="caution">
    <text evidence="2">The sequence shown here is derived from an EMBL/GenBank/DDBJ whole genome shotgun (WGS) entry which is preliminary data.</text>
</comment>